<gene>
    <name evidence="10" type="ORF">OIH86_10815</name>
</gene>
<dbReference type="Proteomes" id="UP001526147">
    <property type="component" value="Unassembled WGS sequence"/>
</dbReference>
<evidence type="ECO:0000259" key="9">
    <source>
        <dbReference type="Pfam" id="PF25198"/>
    </source>
</evidence>
<dbReference type="EMBL" id="JAOYEY010000036">
    <property type="protein sequence ID" value="MCV9886149.1"/>
    <property type="molecule type" value="Genomic_DNA"/>
</dbReference>
<keyword evidence="3" id="KW-0309">Germination</keyword>
<comment type="subcellular location">
    <subcellularLocation>
        <location evidence="1">Membrane</location>
        <topology evidence="1">Lipid-anchor</topology>
    </subcellularLocation>
</comment>
<name>A0ABT3DGV1_9BACI</name>
<evidence type="ECO:0000313" key="10">
    <source>
        <dbReference type="EMBL" id="MCV9886149.1"/>
    </source>
</evidence>
<proteinExistence type="inferred from homology"/>
<evidence type="ECO:0000256" key="3">
    <source>
        <dbReference type="ARBA" id="ARBA00022544"/>
    </source>
</evidence>
<dbReference type="InterPro" id="IPR046953">
    <property type="entry name" value="Spore_GerAC-like_C"/>
</dbReference>
<evidence type="ECO:0000256" key="7">
    <source>
        <dbReference type="ARBA" id="ARBA00023288"/>
    </source>
</evidence>
<keyword evidence="5" id="KW-0472">Membrane</keyword>
<comment type="caution">
    <text evidence="10">The sequence shown here is derived from an EMBL/GenBank/DDBJ whole genome shotgun (WGS) entry which is preliminary data.</text>
</comment>
<organism evidence="10 11">
    <name type="scientific">Metabacillus halosaccharovorans</name>
    <dbReference type="NCBI Taxonomy" id="930124"/>
    <lineage>
        <taxon>Bacteria</taxon>
        <taxon>Bacillati</taxon>
        <taxon>Bacillota</taxon>
        <taxon>Bacilli</taxon>
        <taxon>Bacillales</taxon>
        <taxon>Bacillaceae</taxon>
        <taxon>Metabacillus</taxon>
    </lineage>
</organism>
<dbReference type="Pfam" id="PF05504">
    <property type="entry name" value="Spore_GerAC"/>
    <property type="match status" value="1"/>
</dbReference>
<feature type="domain" description="Spore germination GerAC-like C-terminal" evidence="8">
    <location>
        <begin position="221"/>
        <end position="393"/>
    </location>
</feature>
<keyword evidence="7" id="KW-0449">Lipoprotein</keyword>
<dbReference type="Gene3D" id="3.30.300.210">
    <property type="entry name" value="Nutrient germinant receptor protein C, domain 3"/>
    <property type="match status" value="1"/>
</dbReference>
<keyword evidence="4" id="KW-0732">Signal</keyword>
<evidence type="ECO:0000256" key="1">
    <source>
        <dbReference type="ARBA" id="ARBA00004635"/>
    </source>
</evidence>
<comment type="similarity">
    <text evidence="2">Belongs to the GerABKC lipoprotein family.</text>
</comment>
<dbReference type="PROSITE" id="PS51257">
    <property type="entry name" value="PROKAR_LIPOPROTEIN"/>
    <property type="match status" value="1"/>
</dbReference>
<evidence type="ECO:0000259" key="8">
    <source>
        <dbReference type="Pfam" id="PF05504"/>
    </source>
</evidence>
<dbReference type="RefSeq" id="WP_264142793.1">
    <property type="nucleotide sequence ID" value="NZ_JAOYEY010000036.1"/>
</dbReference>
<dbReference type="InterPro" id="IPR008844">
    <property type="entry name" value="Spore_GerAC-like"/>
</dbReference>
<evidence type="ECO:0000256" key="6">
    <source>
        <dbReference type="ARBA" id="ARBA00023139"/>
    </source>
</evidence>
<accession>A0ABT3DGV1</accession>
<dbReference type="InterPro" id="IPR057336">
    <property type="entry name" value="GerAC_N"/>
</dbReference>
<keyword evidence="11" id="KW-1185">Reference proteome</keyword>
<protein>
    <submittedName>
        <fullName evidence="10">Ger(X)C family spore germination protein</fullName>
    </submittedName>
</protein>
<evidence type="ECO:0000313" key="11">
    <source>
        <dbReference type="Proteomes" id="UP001526147"/>
    </source>
</evidence>
<evidence type="ECO:0000256" key="4">
    <source>
        <dbReference type="ARBA" id="ARBA00022729"/>
    </source>
</evidence>
<keyword evidence="6" id="KW-0564">Palmitate</keyword>
<evidence type="ECO:0000256" key="5">
    <source>
        <dbReference type="ARBA" id="ARBA00023136"/>
    </source>
</evidence>
<dbReference type="PANTHER" id="PTHR35789:SF1">
    <property type="entry name" value="SPORE GERMINATION PROTEIN B3"/>
    <property type="match status" value="1"/>
</dbReference>
<dbReference type="NCBIfam" id="TIGR02887">
    <property type="entry name" value="spore_ger_x_C"/>
    <property type="match status" value="1"/>
</dbReference>
<dbReference type="Pfam" id="PF25198">
    <property type="entry name" value="Spore_GerAC_N"/>
    <property type="match status" value="1"/>
</dbReference>
<dbReference type="PANTHER" id="PTHR35789">
    <property type="entry name" value="SPORE GERMINATION PROTEIN B3"/>
    <property type="match status" value="1"/>
</dbReference>
<evidence type="ECO:0000256" key="2">
    <source>
        <dbReference type="ARBA" id="ARBA00007886"/>
    </source>
</evidence>
<feature type="domain" description="Spore germination protein N-terminal" evidence="9">
    <location>
        <begin position="21"/>
        <end position="196"/>
    </location>
</feature>
<reference evidence="10 11" key="1">
    <citation type="submission" date="2022-10" db="EMBL/GenBank/DDBJ databases">
        <title>Draft genome assembly of moderately radiation resistant bacterium Metabacillus halosaccharovorans.</title>
        <authorList>
            <person name="Pal S."/>
            <person name="Gopinathan A."/>
        </authorList>
    </citation>
    <scope>NUCLEOTIDE SEQUENCE [LARGE SCALE GENOMIC DNA]</scope>
    <source>
        <strain evidence="10 11">VITHBRA001</strain>
    </source>
</reference>
<sequence length="407" mass="45594">MTKKILLPFLALLLFLTGCWDREELDEIAIVAGIAVDKGEEKKYRMTVEVVNSAEFGKQSAQGNAPVNIYTLEGNSLSELSNKMNVGLTRKLVFSHTRVLYISEEVAREGIFGFLDFLDRSGQFRNDFSIVITSGYPASTFTKITYPVQKSPSLKLSTQIATLTDEWGGNPDVQLYDFITSLISKGINPVAGIISIRGDPEKGQSVENNKEIDPGALVLADGMAVFKGDKMVGELSLNETRGYLWTKELRSTSLSIPCDSGDANTTNKNEFFLDVRVIRSKVNLESKYKNDRPKIKVKINAEAKIQGTQCPKDLTKIDVYSDQEKLVEKFVKAEISQLIKKVQKEYEVDIFGFGDALNRQDHNKYKEVENRWDEEFAKADLDVEVDLQLLRAGIKSKSFNADIEGIK</sequence>
<dbReference type="InterPro" id="IPR038501">
    <property type="entry name" value="Spore_GerAC_C_sf"/>
</dbReference>